<feature type="region of interest" description="Disordered" evidence="3">
    <location>
        <begin position="777"/>
        <end position="825"/>
    </location>
</feature>
<dbReference type="InterPro" id="IPR013783">
    <property type="entry name" value="Ig-like_fold"/>
</dbReference>
<keyword evidence="4" id="KW-0812">Transmembrane</keyword>
<feature type="domain" description="Ig-like" evidence="6">
    <location>
        <begin position="347"/>
        <end position="424"/>
    </location>
</feature>
<dbReference type="SMART" id="SM00409">
    <property type="entry name" value="IG"/>
    <property type="match status" value="7"/>
</dbReference>
<keyword evidence="1 5" id="KW-0732">Signal</keyword>
<dbReference type="SUPFAM" id="SSF48726">
    <property type="entry name" value="Immunoglobulin"/>
    <property type="match status" value="6"/>
</dbReference>
<dbReference type="Gene3D" id="2.60.40.10">
    <property type="entry name" value="Immunoglobulins"/>
    <property type="match status" value="7"/>
</dbReference>
<feature type="chain" id="PRO_5044265156" description="Ig-like domain-containing protein" evidence="5">
    <location>
        <begin position="37"/>
        <end position="825"/>
    </location>
</feature>
<dbReference type="SMART" id="SM00408">
    <property type="entry name" value="IGc2"/>
    <property type="match status" value="6"/>
</dbReference>
<reference evidence="7" key="2">
    <citation type="submission" date="2025-08" db="UniProtKB">
        <authorList>
            <consortium name="Ensembl"/>
        </authorList>
    </citation>
    <scope>IDENTIFICATION</scope>
</reference>
<feature type="transmembrane region" description="Helical" evidence="4">
    <location>
        <begin position="710"/>
        <end position="735"/>
    </location>
</feature>
<dbReference type="CDD" id="cd00096">
    <property type="entry name" value="Ig"/>
    <property type="match status" value="1"/>
</dbReference>
<feature type="domain" description="Ig-like" evidence="6">
    <location>
        <begin position="60"/>
        <end position="153"/>
    </location>
</feature>
<evidence type="ECO:0000256" key="5">
    <source>
        <dbReference type="SAM" id="SignalP"/>
    </source>
</evidence>
<evidence type="ECO:0000313" key="7">
    <source>
        <dbReference type="Ensembl" id="ENSACLP00000011157.2"/>
    </source>
</evidence>
<protein>
    <recommendedName>
        <fullName evidence="6">Ig-like domain-containing protein</fullName>
    </recommendedName>
</protein>
<evidence type="ECO:0000259" key="6">
    <source>
        <dbReference type="PROSITE" id="PS50835"/>
    </source>
</evidence>
<dbReference type="AlphaFoldDB" id="A0A3P8P2A8"/>
<evidence type="ECO:0000256" key="1">
    <source>
        <dbReference type="ARBA" id="ARBA00022729"/>
    </source>
</evidence>
<reference evidence="7" key="1">
    <citation type="submission" date="2018-05" db="EMBL/GenBank/DDBJ databases">
        <authorList>
            <person name="Datahose"/>
        </authorList>
    </citation>
    <scope>NUCLEOTIDE SEQUENCE</scope>
</reference>
<name>A0A3P8P2A8_ASTCA</name>
<dbReference type="GeneTree" id="ENSGT00940000162700"/>
<feature type="compositionally biased region" description="Polar residues" evidence="3">
    <location>
        <begin position="804"/>
        <end position="825"/>
    </location>
</feature>
<feature type="domain" description="Ig-like" evidence="6">
    <location>
        <begin position="249"/>
        <end position="330"/>
    </location>
</feature>
<evidence type="ECO:0000256" key="4">
    <source>
        <dbReference type="SAM" id="Phobius"/>
    </source>
</evidence>
<sequence length="825" mass="91461">MSQLRHPVSTCATRAAQWKMWLFKVFSVIYAVAVCASEDNDATTYSYRESESTAPPPFEPPVPVLERTSSWSDVFSSEKVVLECKATSSSELIITWKKDGSPLGSGPNLSPSPDKSVLTITATSTQDSGYYTCVVEGKKKPSQTKESGPVEITVYASTPKPTLARDSDFGEMFPGESITLTCSVDVSSGWEYLWHNDQHQISGVNNKSYTINSVMTQNSGQYYCQGKRDQFLTHLSESTTLKVIDPPTPGLQLQTAWKDVFEGEAVEFRCHVVSSTPGWTFTWHRNKQQLQNNPVEIINGDGSSLKINPVRQTHKGSYTCKAHLTSRGVNSGFSSEVMIQVSEIPVPTLKLVTKWPDVFPTESVNMICEMQTDSADWTYAFYRDVTEVQHYNSDKGRNLSITSASTSDGGNYSCSGKLKSRDVYSTKGSPLNLHVYAEKPTLTLTRDPEYDVMFAGEAVTFSCAISVQSEWTYLWYKDGSKVTGSSDKLIVQIRGTADQGSYTCKATRGQNPAFNTDSSEAKQLKVQDAPTVTLEQNPAHNLMHSEDSVSFNCHVNVSSGWMYLWYKDGSKLDLFGSKHNITSVATKDSGSYNCKVKRGKVFDSDNKIKLDVEERPKASIVLLTGWSDVFSTDSLSLKCEVKESTHNWMHYTWFKEGERIDSFNVTHTVTPSNDPDQSTYTCCAHADERPLYSKSSDSFKTKNLLLKRRVLLSISGCIVFGIAAVLIGCVALRVFRKPNGRDDKMEEVNLFPTMAELKITDVPCPLVEYITDASLNAPAKEEEEENGTVCSETTPLPITKQEDQAATTDNQETTETNGGLSSFLK</sequence>
<dbReference type="OMA" id="EWIYKWY"/>
<evidence type="ECO:0000256" key="2">
    <source>
        <dbReference type="ARBA" id="ARBA00023157"/>
    </source>
</evidence>
<keyword evidence="4" id="KW-1133">Transmembrane helix</keyword>
<dbReference type="GO" id="GO:0006955">
    <property type="term" value="P:immune response"/>
    <property type="evidence" value="ECO:0007669"/>
    <property type="project" value="TreeGrafter"/>
</dbReference>
<reference evidence="7" key="3">
    <citation type="submission" date="2025-09" db="UniProtKB">
        <authorList>
            <consortium name="Ensembl"/>
        </authorList>
    </citation>
    <scope>IDENTIFICATION</scope>
</reference>
<dbReference type="PANTHER" id="PTHR11481">
    <property type="entry name" value="IMMUNOGLOBULIN FC RECEPTOR"/>
    <property type="match status" value="1"/>
</dbReference>
<dbReference type="Pfam" id="PF13927">
    <property type="entry name" value="Ig_3"/>
    <property type="match status" value="2"/>
</dbReference>
<dbReference type="Ensembl" id="ENSACLT00000011437.2">
    <property type="protein sequence ID" value="ENSACLP00000011157.2"/>
    <property type="gene ID" value="ENSACLG00000007648.2"/>
</dbReference>
<organism evidence="7 8">
    <name type="scientific">Astatotilapia calliptera</name>
    <name type="common">Eastern happy</name>
    <name type="synonym">Chromis callipterus</name>
    <dbReference type="NCBI Taxonomy" id="8154"/>
    <lineage>
        <taxon>Eukaryota</taxon>
        <taxon>Metazoa</taxon>
        <taxon>Chordata</taxon>
        <taxon>Craniata</taxon>
        <taxon>Vertebrata</taxon>
        <taxon>Euteleostomi</taxon>
        <taxon>Actinopterygii</taxon>
        <taxon>Neopterygii</taxon>
        <taxon>Teleostei</taxon>
        <taxon>Neoteleostei</taxon>
        <taxon>Acanthomorphata</taxon>
        <taxon>Ovalentaria</taxon>
        <taxon>Cichlomorphae</taxon>
        <taxon>Cichliformes</taxon>
        <taxon>Cichlidae</taxon>
        <taxon>African cichlids</taxon>
        <taxon>Pseudocrenilabrinae</taxon>
        <taxon>Haplochromini</taxon>
        <taxon>Astatotilapia</taxon>
    </lineage>
</organism>
<dbReference type="InterPro" id="IPR003599">
    <property type="entry name" value="Ig_sub"/>
</dbReference>
<dbReference type="GO" id="GO:0009897">
    <property type="term" value="C:external side of plasma membrane"/>
    <property type="evidence" value="ECO:0007669"/>
    <property type="project" value="TreeGrafter"/>
</dbReference>
<dbReference type="Bgee" id="ENSACLG00000007648">
    <property type="expression patterns" value="Expressed in spleen and 7 other cell types or tissues"/>
</dbReference>
<dbReference type="InterPro" id="IPR007110">
    <property type="entry name" value="Ig-like_dom"/>
</dbReference>
<dbReference type="InterPro" id="IPR003598">
    <property type="entry name" value="Ig_sub2"/>
</dbReference>
<keyword evidence="2" id="KW-1015">Disulfide bond</keyword>
<proteinExistence type="predicted"/>
<evidence type="ECO:0000313" key="8">
    <source>
        <dbReference type="Proteomes" id="UP000265100"/>
    </source>
</evidence>
<feature type="domain" description="Ig-like" evidence="6">
    <location>
        <begin position="530"/>
        <end position="611"/>
    </location>
</feature>
<feature type="domain" description="Ig-like" evidence="6">
    <location>
        <begin position="440"/>
        <end position="527"/>
    </location>
</feature>
<accession>A0A3P8P2A8</accession>
<keyword evidence="4" id="KW-0472">Membrane</keyword>
<feature type="domain" description="Ig-like" evidence="6">
    <location>
        <begin position="161"/>
        <end position="240"/>
    </location>
</feature>
<dbReference type="PANTHER" id="PTHR11481:SF121">
    <property type="entry name" value="CARCINOEMBRYONIC ANTIGEN-RELATED CELL ADHESION MOLECULE 5"/>
    <property type="match status" value="1"/>
</dbReference>
<evidence type="ECO:0000256" key="3">
    <source>
        <dbReference type="SAM" id="MobiDB-lite"/>
    </source>
</evidence>
<feature type="domain" description="Ig-like" evidence="6">
    <location>
        <begin position="616"/>
        <end position="692"/>
    </location>
</feature>
<dbReference type="GO" id="GO:0007166">
    <property type="term" value="P:cell surface receptor signaling pathway"/>
    <property type="evidence" value="ECO:0007669"/>
    <property type="project" value="TreeGrafter"/>
</dbReference>
<dbReference type="InterPro" id="IPR050488">
    <property type="entry name" value="Ig_Fc_receptor"/>
</dbReference>
<dbReference type="Pfam" id="PF13895">
    <property type="entry name" value="Ig_2"/>
    <property type="match status" value="4"/>
</dbReference>
<dbReference type="PROSITE" id="PS50835">
    <property type="entry name" value="IG_LIKE"/>
    <property type="match status" value="7"/>
</dbReference>
<keyword evidence="8" id="KW-1185">Reference proteome</keyword>
<feature type="signal peptide" evidence="5">
    <location>
        <begin position="1"/>
        <end position="36"/>
    </location>
</feature>
<dbReference type="Proteomes" id="UP000265100">
    <property type="component" value="Chromosome 20"/>
</dbReference>
<dbReference type="InterPro" id="IPR036179">
    <property type="entry name" value="Ig-like_dom_sf"/>
</dbReference>
<dbReference type="GO" id="GO:0004888">
    <property type="term" value="F:transmembrane signaling receptor activity"/>
    <property type="evidence" value="ECO:0007669"/>
    <property type="project" value="TreeGrafter"/>
</dbReference>